<comment type="caution">
    <text evidence="2">The sequence shown here is derived from an EMBL/GenBank/DDBJ whole genome shotgun (WGS) entry which is preliminary data.</text>
</comment>
<dbReference type="Proteomes" id="UP000269154">
    <property type="component" value="Unassembled WGS sequence"/>
</dbReference>
<gene>
    <name evidence="2" type="ORF">D5R40_17570</name>
</gene>
<evidence type="ECO:0000256" key="1">
    <source>
        <dbReference type="SAM" id="Phobius"/>
    </source>
</evidence>
<keyword evidence="3" id="KW-1185">Reference proteome</keyword>
<organism evidence="2 3">
    <name type="scientific">Okeania hirsuta</name>
    <dbReference type="NCBI Taxonomy" id="1458930"/>
    <lineage>
        <taxon>Bacteria</taxon>
        <taxon>Bacillati</taxon>
        <taxon>Cyanobacteriota</taxon>
        <taxon>Cyanophyceae</taxon>
        <taxon>Oscillatoriophycideae</taxon>
        <taxon>Oscillatoriales</taxon>
        <taxon>Microcoleaceae</taxon>
        <taxon>Okeania</taxon>
    </lineage>
</organism>
<sequence>MRLDLEGLEITKGELKHLSGVSLGKILLPPTKTKYLIEGLKSLLIALLLLVSYWMVVKILNQHHLLLIVTYVSMAIGLFLEDIYKIFMTRKNQPLIKLFEDVDKYNSIIQAIVINDRIEAAGNPQVQLSNRTKIIEALQLIREDLIRALKTERIIRENQKFVNKNTDLFTFNFNTLTALQINDKASEHGKLLNEALEIAIEVREEMKKLQNEHLLN</sequence>
<keyword evidence="1" id="KW-0472">Membrane</keyword>
<name>A0A3N6Q5C6_9CYAN</name>
<proteinExistence type="predicted"/>
<dbReference type="RefSeq" id="WP_124142949.1">
    <property type="nucleotide sequence ID" value="NZ_CAWOKI010000190.1"/>
</dbReference>
<reference evidence="2 3" key="1">
    <citation type="journal article" date="2018" name="ACS Chem. Biol.">
        <title>Ketoreductase domain dysfunction expands chemodiversity: malyngamide biosynthesis in the cyanobacterium Okeania hirsuta.</title>
        <authorList>
            <person name="Moss N.A."/>
            <person name="Leao T."/>
            <person name="Rankin M."/>
            <person name="McCullough T.M."/>
            <person name="Qu P."/>
            <person name="Korobeynikov A."/>
            <person name="Smith J.L."/>
            <person name="Gerwick L."/>
            <person name="Gerwick W.H."/>
        </authorList>
    </citation>
    <scope>NUCLEOTIDE SEQUENCE [LARGE SCALE GENOMIC DNA]</scope>
    <source>
        <strain evidence="2 3">PAB10Feb10-1</strain>
    </source>
</reference>
<feature type="transmembrane region" description="Helical" evidence="1">
    <location>
        <begin position="62"/>
        <end position="80"/>
    </location>
</feature>
<dbReference type="AlphaFoldDB" id="A0A3N6Q5C6"/>
<feature type="transmembrane region" description="Helical" evidence="1">
    <location>
        <begin position="35"/>
        <end position="56"/>
    </location>
</feature>
<accession>A0A3N6Q5C6</accession>
<dbReference type="OrthoDB" id="510625at2"/>
<protein>
    <submittedName>
        <fullName evidence="2">Uncharacterized protein</fullName>
    </submittedName>
</protein>
<evidence type="ECO:0000313" key="3">
    <source>
        <dbReference type="Proteomes" id="UP000269154"/>
    </source>
</evidence>
<keyword evidence="1" id="KW-0812">Transmembrane</keyword>
<evidence type="ECO:0000313" key="2">
    <source>
        <dbReference type="EMBL" id="RQH38953.1"/>
    </source>
</evidence>
<keyword evidence="1" id="KW-1133">Transmembrane helix</keyword>
<dbReference type="EMBL" id="RCBY01000100">
    <property type="protein sequence ID" value="RQH38953.1"/>
    <property type="molecule type" value="Genomic_DNA"/>
</dbReference>